<dbReference type="EMBL" id="CAFZ01000561">
    <property type="protein sequence ID" value="CCA75947.1"/>
    <property type="molecule type" value="Genomic_DNA"/>
</dbReference>
<evidence type="ECO:0000313" key="1">
    <source>
        <dbReference type="EMBL" id="CCA75947.1"/>
    </source>
</evidence>
<reference evidence="1 2" key="1">
    <citation type="journal article" date="2011" name="PLoS Pathog.">
        <title>Endophytic Life Strategies Decoded by Genome and Transcriptome Analyses of the Mutualistic Root Symbiont Piriformospora indica.</title>
        <authorList>
            <person name="Zuccaro A."/>
            <person name="Lahrmann U."/>
            <person name="Guldener U."/>
            <person name="Langen G."/>
            <person name="Pfiffi S."/>
            <person name="Biedenkopf D."/>
            <person name="Wong P."/>
            <person name="Samans B."/>
            <person name="Grimm C."/>
            <person name="Basiewicz M."/>
            <person name="Murat C."/>
            <person name="Martin F."/>
            <person name="Kogel K.H."/>
        </authorList>
    </citation>
    <scope>NUCLEOTIDE SEQUENCE [LARGE SCALE GENOMIC DNA]</scope>
    <source>
        <strain evidence="1 2">DSM 11827</strain>
    </source>
</reference>
<dbReference type="SUPFAM" id="SSF52047">
    <property type="entry name" value="RNI-like"/>
    <property type="match status" value="1"/>
</dbReference>
<evidence type="ECO:0008006" key="3">
    <source>
        <dbReference type="Google" id="ProtNLM"/>
    </source>
</evidence>
<dbReference type="InParanoid" id="G4TXA4"/>
<dbReference type="InterPro" id="IPR032675">
    <property type="entry name" value="LRR_dom_sf"/>
</dbReference>
<evidence type="ECO:0000313" key="2">
    <source>
        <dbReference type="Proteomes" id="UP000007148"/>
    </source>
</evidence>
<dbReference type="Gene3D" id="3.80.10.10">
    <property type="entry name" value="Ribonuclease Inhibitor"/>
    <property type="match status" value="1"/>
</dbReference>
<organism evidence="1 2">
    <name type="scientific">Serendipita indica (strain DSM 11827)</name>
    <name type="common">Root endophyte fungus</name>
    <name type="synonym">Piriformospora indica</name>
    <dbReference type="NCBI Taxonomy" id="1109443"/>
    <lineage>
        <taxon>Eukaryota</taxon>
        <taxon>Fungi</taxon>
        <taxon>Dikarya</taxon>
        <taxon>Basidiomycota</taxon>
        <taxon>Agaricomycotina</taxon>
        <taxon>Agaricomycetes</taxon>
        <taxon>Sebacinales</taxon>
        <taxon>Serendipitaceae</taxon>
        <taxon>Serendipita</taxon>
    </lineage>
</organism>
<name>G4TXA4_SERID</name>
<dbReference type="AlphaFoldDB" id="G4TXA4"/>
<dbReference type="Proteomes" id="UP000007148">
    <property type="component" value="Unassembled WGS sequence"/>
</dbReference>
<sequence length="362" mass="41385">MISRGATTICCNGAQLQDAIRRVKSASVELEVSTDVLADDGRWEIPSECYRHVHIRVVRLTGRERISENLLAQPFIRFSISTTQELSLPTCRFISGQIDLRLDKVAHNLRKLELQAKQISILADHDARWKENITNLTVCNIAWPTCSSSPIHFSRLESLTFGGNISHFHVLHLPALRSLSVLESPTQCSAHPWSSSTIRKQFPALQTIKVEDADSGWLTALDLPVLRVFTLEQMYRDAIKREVRSLRLPPSPVERINIQVGDHRLFTQESLRAMPLLKHVVFEMWGELSWEKDVLAMFFEAGDIPCPHLEWIQFPKARPYDAALANYIADILRSIEALGLSSLRFIAIHWSDQGFIRYWREL</sequence>
<accession>G4TXA4</accession>
<keyword evidence="2" id="KW-1185">Reference proteome</keyword>
<comment type="caution">
    <text evidence="1">The sequence shown here is derived from an EMBL/GenBank/DDBJ whole genome shotgun (WGS) entry which is preliminary data.</text>
</comment>
<proteinExistence type="predicted"/>
<gene>
    <name evidence="1" type="ORF">PIIN_09943</name>
</gene>
<protein>
    <recommendedName>
        <fullName evidence="3">F-box domain-containing protein</fullName>
    </recommendedName>
</protein>
<dbReference type="HOGENOM" id="CLU_605677_0_0_1"/>